<accession>A0A6C0LL15</accession>
<organism evidence="2">
    <name type="scientific">viral metagenome</name>
    <dbReference type="NCBI Taxonomy" id="1070528"/>
    <lineage>
        <taxon>unclassified sequences</taxon>
        <taxon>metagenomes</taxon>
        <taxon>organismal metagenomes</taxon>
    </lineage>
</organism>
<protein>
    <submittedName>
        <fullName evidence="2">Uncharacterized protein</fullName>
    </submittedName>
</protein>
<name>A0A6C0LL15_9ZZZZ</name>
<dbReference type="AlphaFoldDB" id="A0A6C0LL15"/>
<proteinExistence type="predicted"/>
<sequence length="163" mass="18587">MSDEESEGYDTSSTTASNTTGTTNQTSKLLNLFELECDLEEMTETMESLTKHFNHIDDHMKTIEKPIIELALEQFRDPNFLESSPFRNETFAVKPPGLPNIDLTKRYPYKDIVQAVRNYIFAEKLVSPTGAISVNRPLSLLFEIPEGETTFLKLLVRLRKVLV</sequence>
<dbReference type="EMBL" id="MN740532">
    <property type="protein sequence ID" value="QHU31619.1"/>
    <property type="molecule type" value="Genomic_DNA"/>
</dbReference>
<evidence type="ECO:0000256" key="1">
    <source>
        <dbReference type="SAM" id="MobiDB-lite"/>
    </source>
</evidence>
<reference evidence="2" key="1">
    <citation type="journal article" date="2020" name="Nature">
        <title>Giant virus diversity and host interactions through global metagenomics.</title>
        <authorList>
            <person name="Schulz F."/>
            <person name="Roux S."/>
            <person name="Paez-Espino D."/>
            <person name="Jungbluth S."/>
            <person name="Walsh D.A."/>
            <person name="Denef V.J."/>
            <person name="McMahon K.D."/>
            <person name="Konstantinidis K.T."/>
            <person name="Eloe-Fadrosh E.A."/>
            <person name="Kyrpides N.C."/>
            <person name="Woyke T."/>
        </authorList>
    </citation>
    <scope>NUCLEOTIDE SEQUENCE</scope>
    <source>
        <strain evidence="2">GVMAG-M-3300027963-41</strain>
    </source>
</reference>
<feature type="compositionally biased region" description="Low complexity" evidence="1">
    <location>
        <begin position="11"/>
        <end position="23"/>
    </location>
</feature>
<feature type="region of interest" description="Disordered" evidence="1">
    <location>
        <begin position="1"/>
        <end position="23"/>
    </location>
</feature>
<evidence type="ECO:0000313" key="2">
    <source>
        <dbReference type="EMBL" id="QHU31619.1"/>
    </source>
</evidence>